<evidence type="ECO:0000313" key="2">
    <source>
        <dbReference type="EMBL" id="TDL16081.1"/>
    </source>
</evidence>
<organism evidence="2 3">
    <name type="scientific">Rickenella mellea</name>
    <dbReference type="NCBI Taxonomy" id="50990"/>
    <lineage>
        <taxon>Eukaryota</taxon>
        <taxon>Fungi</taxon>
        <taxon>Dikarya</taxon>
        <taxon>Basidiomycota</taxon>
        <taxon>Agaricomycotina</taxon>
        <taxon>Agaricomycetes</taxon>
        <taxon>Hymenochaetales</taxon>
        <taxon>Rickenellaceae</taxon>
        <taxon>Rickenella</taxon>
    </lineage>
</organism>
<dbReference type="VEuPathDB" id="FungiDB:BD410DRAFT_649415"/>
<gene>
    <name evidence="2" type="ORF">BD410DRAFT_649415</name>
</gene>
<dbReference type="InterPro" id="IPR045340">
    <property type="entry name" value="DUF6533"/>
</dbReference>
<reference evidence="2 3" key="1">
    <citation type="submission" date="2018-06" db="EMBL/GenBank/DDBJ databases">
        <title>A transcriptomic atlas of mushroom development highlights an independent origin of complex multicellularity.</title>
        <authorList>
            <consortium name="DOE Joint Genome Institute"/>
            <person name="Krizsan K."/>
            <person name="Almasi E."/>
            <person name="Merenyi Z."/>
            <person name="Sahu N."/>
            <person name="Viragh M."/>
            <person name="Koszo T."/>
            <person name="Mondo S."/>
            <person name="Kiss B."/>
            <person name="Balint B."/>
            <person name="Kues U."/>
            <person name="Barry K."/>
            <person name="Hegedus J.C."/>
            <person name="Henrissat B."/>
            <person name="Johnson J."/>
            <person name="Lipzen A."/>
            <person name="Ohm R."/>
            <person name="Nagy I."/>
            <person name="Pangilinan J."/>
            <person name="Yan J."/>
            <person name="Xiong Y."/>
            <person name="Grigoriev I.V."/>
            <person name="Hibbett D.S."/>
            <person name="Nagy L.G."/>
        </authorList>
    </citation>
    <scope>NUCLEOTIDE SEQUENCE [LARGE SCALE GENOMIC DNA]</scope>
    <source>
        <strain evidence="2 3">SZMC22713</strain>
    </source>
</reference>
<evidence type="ECO:0000313" key="3">
    <source>
        <dbReference type="Proteomes" id="UP000294933"/>
    </source>
</evidence>
<feature type="domain" description="DUF6533" evidence="1">
    <location>
        <begin position="39"/>
        <end position="83"/>
    </location>
</feature>
<dbReference type="OrthoDB" id="2638860at2759"/>
<dbReference type="AlphaFoldDB" id="A0A4Y7PM63"/>
<evidence type="ECO:0000259" key="1">
    <source>
        <dbReference type="Pfam" id="PF20151"/>
    </source>
</evidence>
<accession>A0A4Y7PM63</accession>
<sequence length="103" mass="11261">MSDSSSDIAGLIAEASQMYVEYLFINNSIPHASSQFANCVTISGTALIFYDYALTFSTEVSEVWNSKFSGAQALFLLTRYSYLVVTLLYCANTLSQNPSETVG</sequence>
<dbReference type="EMBL" id="ML170252">
    <property type="protein sequence ID" value="TDL16081.1"/>
    <property type="molecule type" value="Genomic_DNA"/>
</dbReference>
<protein>
    <recommendedName>
        <fullName evidence="1">DUF6533 domain-containing protein</fullName>
    </recommendedName>
</protein>
<dbReference type="Pfam" id="PF20151">
    <property type="entry name" value="DUF6533"/>
    <property type="match status" value="1"/>
</dbReference>
<name>A0A4Y7PM63_9AGAM</name>
<proteinExistence type="predicted"/>
<keyword evidence="3" id="KW-1185">Reference proteome</keyword>
<dbReference type="Proteomes" id="UP000294933">
    <property type="component" value="Unassembled WGS sequence"/>
</dbReference>